<comment type="caution">
    <text evidence="1">The sequence shown here is derived from an EMBL/GenBank/DDBJ whole genome shotgun (WGS) entry which is preliminary data.</text>
</comment>
<protein>
    <submittedName>
        <fullName evidence="1">Uncharacterized protein</fullName>
    </submittedName>
</protein>
<gene>
    <name evidence="1" type="ORF">D9613_003670</name>
</gene>
<dbReference type="AlphaFoldDB" id="A0A8H4QJE7"/>
<accession>A0A8H4QJE7</accession>
<sequence length="165" mass="17286">MSSAIVLPTLTNWAKNHITAIFTATNATDFNSAMDAFLSDKAVITVNGVQTSRADFISQTQGEKFDEIGATVNFAGAVEVPTDPNQPINAGSVGLFFNVVITEGILVLGAPISHQQTVSLNIVVAEDPDVPSPPPSPIRRPFDGRRVMVLNQVTASGPAPAETAA</sequence>
<name>A0A8H4QJE7_9AGAR</name>
<dbReference type="EMBL" id="JAACJL010000057">
    <property type="protein sequence ID" value="KAF4612023.1"/>
    <property type="molecule type" value="Genomic_DNA"/>
</dbReference>
<dbReference type="Proteomes" id="UP000521872">
    <property type="component" value="Unassembled WGS sequence"/>
</dbReference>
<keyword evidence="2" id="KW-1185">Reference proteome</keyword>
<evidence type="ECO:0000313" key="2">
    <source>
        <dbReference type="Proteomes" id="UP000521872"/>
    </source>
</evidence>
<proteinExistence type="predicted"/>
<reference evidence="1 2" key="1">
    <citation type="submission" date="2019-12" db="EMBL/GenBank/DDBJ databases">
        <authorList>
            <person name="Floudas D."/>
            <person name="Bentzer J."/>
            <person name="Ahren D."/>
            <person name="Johansson T."/>
            <person name="Persson P."/>
            <person name="Tunlid A."/>
        </authorList>
    </citation>
    <scope>NUCLEOTIDE SEQUENCE [LARGE SCALE GENOMIC DNA]</scope>
    <source>
        <strain evidence="1 2">CBS 102.39</strain>
    </source>
</reference>
<organism evidence="1 2">
    <name type="scientific">Agrocybe pediades</name>
    <dbReference type="NCBI Taxonomy" id="84607"/>
    <lineage>
        <taxon>Eukaryota</taxon>
        <taxon>Fungi</taxon>
        <taxon>Dikarya</taxon>
        <taxon>Basidiomycota</taxon>
        <taxon>Agaricomycotina</taxon>
        <taxon>Agaricomycetes</taxon>
        <taxon>Agaricomycetidae</taxon>
        <taxon>Agaricales</taxon>
        <taxon>Agaricineae</taxon>
        <taxon>Strophariaceae</taxon>
        <taxon>Agrocybe</taxon>
    </lineage>
</organism>
<evidence type="ECO:0000313" key="1">
    <source>
        <dbReference type="EMBL" id="KAF4612023.1"/>
    </source>
</evidence>